<dbReference type="RefSeq" id="WP_233371653.1">
    <property type="nucleotide sequence ID" value="NZ_JAJTWU010000003.1"/>
</dbReference>
<dbReference type="EMBL" id="JAJTWU010000003">
    <property type="protein sequence ID" value="MCE4554639.1"/>
    <property type="molecule type" value="Genomic_DNA"/>
</dbReference>
<evidence type="ECO:0000313" key="2">
    <source>
        <dbReference type="Proteomes" id="UP001200741"/>
    </source>
</evidence>
<name>A0ABS8XV93_9BURK</name>
<accession>A0ABS8XV93</accession>
<keyword evidence="2" id="KW-1185">Reference proteome</keyword>
<protein>
    <submittedName>
        <fullName evidence="1">Uncharacterized protein</fullName>
    </submittedName>
</protein>
<sequence length="84" mass="9396">MIDFVTPVERLTHEFAYLFRAAVIRVCRDRDSFPNDLFHGNRKNRLIRRTPAAGKPLTARTPCDVNSPLSLALDQAGADGNSLQ</sequence>
<evidence type="ECO:0000313" key="1">
    <source>
        <dbReference type="EMBL" id="MCE4554639.1"/>
    </source>
</evidence>
<dbReference type="Proteomes" id="UP001200741">
    <property type="component" value="Unassembled WGS sequence"/>
</dbReference>
<proteinExistence type="predicted"/>
<reference evidence="1 2" key="1">
    <citation type="submission" date="2021-12" db="EMBL/GenBank/DDBJ databases">
        <title>Genome seq of P8.</title>
        <authorList>
            <person name="Seo T."/>
        </authorList>
    </citation>
    <scope>NUCLEOTIDE SEQUENCE [LARGE SCALE GENOMIC DNA]</scope>
    <source>
        <strain evidence="1 2">P8</strain>
    </source>
</reference>
<organism evidence="1 2">
    <name type="scientific">Pelomonas cellulosilytica</name>
    <dbReference type="NCBI Taxonomy" id="2906762"/>
    <lineage>
        <taxon>Bacteria</taxon>
        <taxon>Pseudomonadati</taxon>
        <taxon>Pseudomonadota</taxon>
        <taxon>Betaproteobacteria</taxon>
        <taxon>Burkholderiales</taxon>
        <taxon>Sphaerotilaceae</taxon>
        <taxon>Roseateles</taxon>
    </lineage>
</organism>
<comment type="caution">
    <text evidence="1">The sequence shown here is derived from an EMBL/GenBank/DDBJ whole genome shotgun (WGS) entry which is preliminary data.</text>
</comment>
<gene>
    <name evidence="1" type="ORF">LXT13_09330</name>
</gene>